<keyword evidence="2" id="KW-0342">GTP-binding</keyword>
<feature type="domain" description="G" evidence="3">
    <location>
        <begin position="162"/>
        <end position="263"/>
    </location>
</feature>
<dbReference type="EMBL" id="JAEACU010000012">
    <property type="protein sequence ID" value="KAH7511835.1"/>
    <property type="molecule type" value="Genomic_DNA"/>
</dbReference>
<dbReference type="PANTHER" id="PTHR45782">
    <property type="entry name" value="MITOCHONDRIAL RIBOSOME-ASSOCIATED GTPASE 1"/>
    <property type="match status" value="1"/>
</dbReference>
<evidence type="ECO:0000313" key="5">
    <source>
        <dbReference type="Proteomes" id="UP000813462"/>
    </source>
</evidence>
<dbReference type="GO" id="GO:0032543">
    <property type="term" value="P:mitochondrial translation"/>
    <property type="evidence" value="ECO:0007669"/>
    <property type="project" value="TreeGrafter"/>
</dbReference>
<dbReference type="InterPro" id="IPR027417">
    <property type="entry name" value="P-loop_NTPase"/>
</dbReference>
<dbReference type="SUPFAM" id="SSF52540">
    <property type="entry name" value="P-loop containing nucleoside triphosphate hydrolases"/>
    <property type="match status" value="1"/>
</dbReference>
<dbReference type="GO" id="GO:0005739">
    <property type="term" value="C:mitochondrion"/>
    <property type="evidence" value="ECO:0007669"/>
    <property type="project" value="TreeGrafter"/>
</dbReference>
<dbReference type="GO" id="GO:0005525">
    <property type="term" value="F:GTP binding"/>
    <property type="evidence" value="ECO:0007669"/>
    <property type="project" value="UniProtKB-KW"/>
</dbReference>
<gene>
    <name evidence="4" type="ORF">FEM48_Zijuj12G0024600</name>
</gene>
<dbReference type="InterPro" id="IPR023179">
    <property type="entry name" value="GTP-bd_ortho_bundle_sf"/>
</dbReference>
<dbReference type="Gene3D" id="3.40.50.300">
    <property type="entry name" value="P-loop containing nucleotide triphosphate hydrolases"/>
    <property type="match status" value="1"/>
</dbReference>
<sequence>MVGIRGLVKKGLGDMGFNAGGGAINWFPGHMAAATRAIRDRLKLADLVIEVRDARIPLSSANQDLQSHLSSKRRLIALNKKDLANPNIMHKWIRYFDSCKQDCIPINAHSKSSVNKNRLRQCGAGANFMFIMSFSWFYAQKLLELVEVKLKEVISREPTLLVMVVGVPNVGKSALINSIHQIASSRFPGKMWLVQKMKRATVGPLPGVTQDIAGYKVGFYFLDFAFVPLFDHIAHQPSIYVLDTPGVLVPSIADIEIGLKLALSGSVKDSVVGEERIAQYLLAVLNTRGTPLHWKSSNSRRMEGIQNEFAEKVEYSLKNLRTRRKPANNSGVLYIEDLAAEVQNALYSTLAEFNGDVGDENDLERLIEQQFESLQKALNIPHKASEGRLMVSKKFLTLFRAGKLGPFILDDVPDTNTS</sequence>
<dbReference type="Proteomes" id="UP000813462">
    <property type="component" value="Unassembled WGS sequence"/>
</dbReference>
<dbReference type="AlphaFoldDB" id="A0A978UAP2"/>
<dbReference type="Pfam" id="PF01926">
    <property type="entry name" value="MMR_HSR1"/>
    <property type="match status" value="1"/>
</dbReference>
<keyword evidence="1" id="KW-0547">Nucleotide-binding</keyword>
<dbReference type="CDD" id="cd01856">
    <property type="entry name" value="YlqF"/>
    <property type="match status" value="1"/>
</dbReference>
<organism evidence="4 5">
    <name type="scientific">Ziziphus jujuba var. spinosa</name>
    <dbReference type="NCBI Taxonomy" id="714518"/>
    <lineage>
        <taxon>Eukaryota</taxon>
        <taxon>Viridiplantae</taxon>
        <taxon>Streptophyta</taxon>
        <taxon>Embryophyta</taxon>
        <taxon>Tracheophyta</taxon>
        <taxon>Spermatophyta</taxon>
        <taxon>Magnoliopsida</taxon>
        <taxon>eudicotyledons</taxon>
        <taxon>Gunneridae</taxon>
        <taxon>Pentapetalae</taxon>
        <taxon>rosids</taxon>
        <taxon>fabids</taxon>
        <taxon>Rosales</taxon>
        <taxon>Rhamnaceae</taxon>
        <taxon>Paliureae</taxon>
        <taxon>Ziziphus</taxon>
    </lineage>
</organism>
<reference evidence="4" key="1">
    <citation type="journal article" date="2021" name="Front. Plant Sci.">
        <title>Chromosome-Scale Genome Assembly for Chinese Sour Jujube and Insights Into Its Genome Evolution and Domestication Signature.</title>
        <authorList>
            <person name="Shen L.-Y."/>
            <person name="Luo H."/>
            <person name="Wang X.-L."/>
            <person name="Wang X.-M."/>
            <person name="Qiu X.-J."/>
            <person name="Liu H."/>
            <person name="Zhou S.-S."/>
            <person name="Jia K.-H."/>
            <person name="Nie S."/>
            <person name="Bao Y.-T."/>
            <person name="Zhang R.-G."/>
            <person name="Yun Q.-Z."/>
            <person name="Chai Y.-H."/>
            <person name="Lu J.-Y."/>
            <person name="Li Y."/>
            <person name="Zhao S.-W."/>
            <person name="Mao J.-F."/>
            <person name="Jia S.-G."/>
            <person name="Mao Y.-M."/>
        </authorList>
    </citation>
    <scope>NUCLEOTIDE SEQUENCE</scope>
    <source>
        <strain evidence="4">AT0</strain>
        <tissue evidence="4">Leaf</tissue>
    </source>
</reference>
<name>A0A978UAP2_ZIZJJ</name>
<evidence type="ECO:0000256" key="1">
    <source>
        <dbReference type="ARBA" id="ARBA00022741"/>
    </source>
</evidence>
<protein>
    <recommendedName>
        <fullName evidence="3">G domain-containing protein</fullName>
    </recommendedName>
</protein>
<proteinExistence type="predicted"/>
<evidence type="ECO:0000256" key="2">
    <source>
        <dbReference type="ARBA" id="ARBA00023134"/>
    </source>
</evidence>
<dbReference type="GO" id="GO:0003924">
    <property type="term" value="F:GTPase activity"/>
    <property type="evidence" value="ECO:0007669"/>
    <property type="project" value="TreeGrafter"/>
</dbReference>
<dbReference type="Gene3D" id="1.10.1580.10">
    <property type="match status" value="1"/>
</dbReference>
<dbReference type="InterPro" id="IPR006073">
    <property type="entry name" value="GTP-bd"/>
</dbReference>
<evidence type="ECO:0000313" key="4">
    <source>
        <dbReference type="EMBL" id="KAH7511835.1"/>
    </source>
</evidence>
<accession>A0A978UAP2</accession>
<evidence type="ECO:0000259" key="3">
    <source>
        <dbReference type="Pfam" id="PF01926"/>
    </source>
</evidence>
<dbReference type="PANTHER" id="PTHR45782:SF4">
    <property type="entry name" value="MITOCHONDRIAL RIBOSOME-ASSOCIATED GTPASE 1"/>
    <property type="match status" value="1"/>
</dbReference>
<comment type="caution">
    <text evidence="4">The sequence shown here is derived from an EMBL/GenBank/DDBJ whole genome shotgun (WGS) entry which is preliminary data.</text>
</comment>